<feature type="chain" id="PRO_5046180032" description="DUF4830 domain-containing protein" evidence="1">
    <location>
        <begin position="22"/>
        <end position="159"/>
    </location>
</feature>
<evidence type="ECO:0000256" key="1">
    <source>
        <dbReference type="SAM" id="SignalP"/>
    </source>
</evidence>
<organism evidence="2 3">
    <name type="scientific">Saccharibacillus endophyticus</name>
    <dbReference type="NCBI Taxonomy" id="2060666"/>
    <lineage>
        <taxon>Bacteria</taxon>
        <taxon>Bacillati</taxon>
        <taxon>Bacillota</taxon>
        <taxon>Bacilli</taxon>
        <taxon>Bacillales</taxon>
        <taxon>Paenibacillaceae</taxon>
        <taxon>Saccharibacillus</taxon>
    </lineage>
</organism>
<dbReference type="PROSITE" id="PS51257">
    <property type="entry name" value="PROKAR_LIPOPROTEIN"/>
    <property type="match status" value="1"/>
</dbReference>
<dbReference type="RefSeq" id="WP_172237790.1">
    <property type="nucleotide sequence ID" value="NZ_BMDD01000001.1"/>
</dbReference>
<comment type="caution">
    <text evidence="2">The sequence shown here is derived from an EMBL/GenBank/DDBJ whole genome shotgun (WGS) entry which is preliminary data.</text>
</comment>
<reference evidence="3" key="1">
    <citation type="journal article" date="2019" name="Int. J. Syst. Evol. Microbiol.">
        <title>The Global Catalogue of Microorganisms (GCM) 10K type strain sequencing project: providing services to taxonomists for standard genome sequencing and annotation.</title>
        <authorList>
            <consortium name="The Broad Institute Genomics Platform"/>
            <consortium name="The Broad Institute Genome Sequencing Center for Infectious Disease"/>
            <person name="Wu L."/>
            <person name="Ma J."/>
        </authorList>
    </citation>
    <scope>NUCLEOTIDE SEQUENCE [LARGE SCALE GENOMIC DNA]</scope>
    <source>
        <strain evidence="3">CCM 8702</strain>
    </source>
</reference>
<feature type="signal peptide" evidence="1">
    <location>
        <begin position="1"/>
        <end position="21"/>
    </location>
</feature>
<evidence type="ECO:0000313" key="3">
    <source>
        <dbReference type="Proteomes" id="UP000605427"/>
    </source>
</evidence>
<protein>
    <recommendedName>
        <fullName evidence="4">DUF4830 domain-containing protein</fullName>
    </recommendedName>
</protein>
<gene>
    <name evidence="2" type="ORF">GCM10007362_01970</name>
</gene>
<keyword evidence="1" id="KW-0732">Signal</keyword>
<dbReference type="EMBL" id="BMDD01000001">
    <property type="protein sequence ID" value="GGH68202.1"/>
    <property type="molecule type" value="Genomic_DNA"/>
</dbReference>
<keyword evidence="3" id="KW-1185">Reference proteome</keyword>
<dbReference type="Proteomes" id="UP000605427">
    <property type="component" value="Unassembled WGS sequence"/>
</dbReference>
<sequence>MKRCRLILFLLLILLVGCGGTNEDSGAAEQFITEKGYTIVKKEKETYEYTLTKSQLTEMPYIQYWSVQSEAPDVYIGKQIRTSKFIVNHHPLDELSDQAKKQTVIYVMESGDDVIGGYSIPDYKELHMGWVYSIDGETLEEMTGMSYPGWLEEWNKAYK</sequence>
<evidence type="ECO:0008006" key="4">
    <source>
        <dbReference type="Google" id="ProtNLM"/>
    </source>
</evidence>
<name>A0ABQ1ZIN9_9BACL</name>
<accession>A0ABQ1ZIN9</accession>
<proteinExistence type="predicted"/>
<evidence type="ECO:0000313" key="2">
    <source>
        <dbReference type="EMBL" id="GGH68202.1"/>
    </source>
</evidence>